<evidence type="ECO:0000313" key="2">
    <source>
        <dbReference type="Proteomes" id="UP000035017"/>
    </source>
</evidence>
<dbReference type="Proteomes" id="UP000035017">
    <property type="component" value="Unassembled WGS sequence"/>
</dbReference>
<dbReference type="EMBL" id="JXQV01000012">
    <property type="protein sequence ID" value="KIQ01882.1"/>
    <property type="molecule type" value="Genomic_DNA"/>
</dbReference>
<dbReference type="OrthoDB" id="7307007at2"/>
<sequence>METASEWSDGLDALRFSVPGHGAPCAMHRLAFKALLGKEPQKAACLQFFAENREAFLKAASAKISSLTLAADRSLHINSRDVRRAMTADPIEGTARACRVLDRS</sequence>
<accession>A0A0D0KUC0</accession>
<proteinExistence type="predicted"/>
<organism evidence="1 2">
    <name type="scientific">Agrobacterium tumefaciens</name>
    <dbReference type="NCBI Taxonomy" id="358"/>
    <lineage>
        <taxon>Bacteria</taxon>
        <taxon>Pseudomonadati</taxon>
        <taxon>Pseudomonadota</taxon>
        <taxon>Alphaproteobacteria</taxon>
        <taxon>Hyphomicrobiales</taxon>
        <taxon>Rhizobiaceae</taxon>
        <taxon>Rhizobium/Agrobacterium group</taxon>
        <taxon>Agrobacterium</taxon>
        <taxon>Agrobacterium tumefaciens complex</taxon>
    </lineage>
</organism>
<dbReference type="AlphaFoldDB" id="A0A0D0KUC0"/>
<name>A0A0D0KUC0_AGRTU</name>
<gene>
    <name evidence="1" type="ORF">RU07_14140</name>
</gene>
<evidence type="ECO:0000313" key="1">
    <source>
        <dbReference type="EMBL" id="KIQ01882.1"/>
    </source>
</evidence>
<protein>
    <submittedName>
        <fullName evidence="1">Uncharacterized protein</fullName>
    </submittedName>
</protein>
<comment type="caution">
    <text evidence="1">The sequence shown here is derived from an EMBL/GenBank/DDBJ whole genome shotgun (WGS) entry which is preliminary data.</text>
</comment>
<reference evidence="1 2" key="1">
    <citation type="submission" date="2014-12" db="EMBL/GenBank/DDBJ databases">
        <title>16Stimator: statistical estimation of ribosomal gene copy numbers from draft genome assemblies.</title>
        <authorList>
            <person name="Perisin M.A."/>
            <person name="Vetter M."/>
            <person name="Gilbert J.A."/>
            <person name="Bergelson J."/>
        </authorList>
    </citation>
    <scope>NUCLEOTIDE SEQUENCE [LARGE SCALE GENOMIC DNA]</scope>
    <source>
        <strain evidence="1 2">MEJ076</strain>
    </source>
</reference>